<dbReference type="InterPro" id="IPR021858">
    <property type="entry name" value="Fun_TF"/>
</dbReference>
<dbReference type="AlphaFoldDB" id="A0A8H3CYI2"/>
<comment type="caution">
    <text evidence="4">The sequence shown here is derived from an EMBL/GenBank/DDBJ whole genome shotgun (WGS) entry which is preliminary data.</text>
</comment>
<dbReference type="Gene3D" id="4.10.240.10">
    <property type="entry name" value="Zn(2)-C6 fungal-type DNA-binding domain"/>
    <property type="match status" value="1"/>
</dbReference>
<protein>
    <recommendedName>
        <fullName evidence="3">Zn(2)-C6 fungal-type domain-containing protein</fullName>
    </recommendedName>
</protein>
<keyword evidence="2" id="KW-0539">Nucleus</keyword>
<reference evidence="4" key="1">
    <citation type="submission" date="2021-01" db="EMBL/GenBank/DDBJ databases">
        <authorList>
            <person name="Kaushik A."/>
        </authorList>
    </citation>
    <scope>NUCLEOTIDE SEQUENCE</scope>
    <source>
        <strain evidence="4">AG6-10EEA</strain>
    </source>
</reference>
<evidence type="ECO:0000313" key="5">
    <source>
        <dbReference type="Proteomes" id="UP000663853"/>
    </source>
</evidence>
<accession>A0A8H3CYI2</accession>
<sequence>MSVVSARSTTGCLACKTKHKKCDETKPHCLRCQKSNIECPGYIYINPDKPTRKLRTLLAPRTLVGRPLTRARQGTSSVSPEDADVQAQLSIDYDSLGLDASNSRLATSAVANTRMLYDAIDTPDPWACLSSFVGSLEYPLVDSNISHRPTLNASNSGMATSVAANTGTLSDAIDTSNPWVFLSSFTGSLEHPSVDVNTSHGLIPNATNPDITPMPSTGDPAPLSSGQASLLEALFSLGQSLDTFPRHPRPVDLVPASSALLVSNRARVPPNAEATFDDEDPEGVVGAICRSIALDKTTEGNALPFVLQSYAAWIRRMALEPLKMVRIARDFVFSHFADGDESRWIVTLLANIGGKIGNAEFANRKHDYMLLMLQNVVRRRLATVKTRPTANRLELIKALDSALETIIINFFVGPIGDVVPLRQEAAPIFRQLCPEPPGEPINLQSLLLYPPFCLRHYAHIDILFSVVMDMPTLFRYDTTIPRGPPYPYESVIEIRDDIGLQWLHGTPDPLISLFAKMKSMRDDGLRPSAEVIWSFEREIRELQPFSSPSPESFLMIVRFVVHECWREVAFVYLYMALCGDSSGAPRVKGAFKRFTRLLNGIKPGRLPDEFLIMNLILIAPAAQQKRDREIIRQRILGLNTHSQMFGVNVNLIWAIEDYWARADAEGRQVLWSDVAVSRKRVLGV</sequence>
<proteinExistence type="predicted"/>
<dbReference type="InterPro" id="IPR036864">
    <property type="entry name" value="Zn2-C6_fun-type_DNA-bd_sf"/>
</dbReference>
<comment type="subcellular location">
    <subcellularLocation>
        <location evidence="1">Nucleus</location>
    </subcellularLocation>
</comment>
<gene>
    <name evidence="4" type="ORF">RDB_LOCUS117960</name>
</gene>
<evidence type="ECO:0000256" key="2">
    <source>
        <dbReference type="ARBA" id="ARBA00023242"/>
    </source>
</evidence>
<evidence type="ECO:0000313" key="4">
    <source>
        <dbReference type="EMBL" id="CAE6504853.1"/>
    </source>
</evidence>
<dbReference type="Pfam" id="PF11951">
    <property type="entry name" value="Fungal_trans_2"/>
    <property type="match status" value="1"/>
</dbReference>
<dbReference type="EMBL" id="CAJMXA010003587">
    <property type="protein sequence ID" value="CAE6504853.1"/>
    <property type="molecule type" value="Genomic_DNA"/>
</dbReference>
<dbReference type="Proteomes" id="UP000663853">
    <property type="component" value="Unassembled WGS sequence"/>
</dbReference>
<dbReference type="PROSITE" id="PS50048">
    <property type="entry name" value="ZN2_CY6_FUNGAL_2"/>
    <property type="match status" value="1"/>
</dbReference>
<name>A0A8H3CYI2_9AGAM</name>
<dbReference type="PANTHER" id="PTHR37534">
    <property type="entry name" value="TRANSCRIPTIONAL ACTIVATOR PROTEIN UGA3"/>
    <property type="match status" value="1"/>
</dbReference>
<evidence type="ECO:0000259" key="3">
    <source>
        <dbReference type="PROSITE" id="PS50048"/>
    </source>
</evidence>
<dbReference type="SMART" id="SM00066">
    <property type="entry name" value="GAL4"/>
    <property type="match status" value="1"/>
</dbReference>
<organism evidence="4 5">
    <name type="scientific">Rhizoctonia solani</name>
    <dbReference type="NCBI Taxonomy" id="456999"/>
    <lineage>
        <taxon>Eukaryota</taxon>
        <taxon>Fungi</taxon>
        <taxon>Dikarya</taxon>
        <taxon>Basidiomycota</taxon>
        <taxon>Agaricomycotina</taxon>
        <taxon>Agaricomycetes</taxon>
        <taxon>Cantharellales</taxon>
        <taxon>Ceratobasidiaceae</taxon>
        <taxon>Rhizoctonia</taxon>
    </lineage>
</organism>
<dbReference type="InterPro" id="IPR001138">
    <property type="entry name" value="Zn2Cys6_DnaBD"/>
</dbReference>
<dbReference type="PANTHER" id="PTHR37534:SF7">
    <property type="entry name" value="TRANSCRIPTIONAL ACTIVATOR PROTEIN UGA3"/>
    <property type="match status" value="1"/>
</dbReference>
<dbReference type="PROSITE" id="PS00463">
    <property type="entry name" value="ZN2_CY6_FUNGAL_1"/>
    <property type="match status" value="1"/>
</dbReference>
<dbReference type="Pfam" id="PF00172">
    <property type="entry name" value="Zn_clus"/>
    <property type="match status" value="1"/>
</dbReference>
<dbReference type="GO" id="GO:0045944">
    <property type="term" value="P:positive regulation of transcription by RNA polymerase II"/>
    <property type="evidence" value="ECO:0007669"/>
    <property type="project" value="TreeGrafter"/>
</dbReference>
<dbReference type="GO" id="GO:0000981">
    <property type="term" value="F:DNA-binding transcription factor activity, RNA polymerase II-specific"/>
    <property type="evidence" value="ECO:0007669"/>
    <property type="project" value="InterPro"/>
</dbReference>
<evidence type="ECO:0000256" key="1">
    <source>
        <dbReference type="ARBA" id="ARBA00004123"/>
    </source>
</evidence>
<dbReference type="GO" id="GO:0005634">
    <property type="term" value="C:nucleus"/>
    <property type="evidence" value="ECO:0007669"/>
    <property type="project" value="UniProtKB-SubCell"/>
</dbReference>
<dbReference type="GO" id="GO:0000976">
    <property type="term" value="F:transcription cis-regulatory region binding"/>
    <property type="evidence" value="ECO:0007669"/>
    <property type="project" value="TreeGrafter"/>
</dbReference>
<dbReference type="SUPFAM" id="SSF57701">
    <property type="entry name" value="Zn2/Cys6 DNA-binding domain"/>
    <property type="match status" value="1"/>
</dbReference>
<dbReference type="GO" id="GO:0008270">
    <property type="term" value="F:zinc ion binding"/>
    <property type="evidence" value="ECO:0007669"/>
    <property type="project" value="InterPro"/>
</dbReference>
<dbReference type="CDD" id="cd00067">
    <property type="entry name" value="GAL4"/>
    <property type="match status" value="1"/>
</dbReference>
<feature type="domain" description="Zn(2)-C6 fungal-type" evidence="3">
    <location>
        <begin position="11"/>
        <end position="39"/>
    </location>
</feature>